<dbReference type="Proteomes" id="UP000215902">
    <property type="component" value="Unassembled WGS sequence"/>
</dbReference>
<evidence type="ECO:0000256" key="8">
    <source>
        <dbReference type="SAM" id="MobiDB-lite"/>
    </source>
</evidence>
<feature type="domain" description="GDNF/GAS1" evidence="10">
    <location>
        <begin position="355"/>
        <end position="435"/>
    </location>
</feature>
<dbReference type="GO" id="GO:0007169">
    <property type="term" value="P:cell surface receptor protein tyrosine kinase signaling pathway"/>
    <property type="evidence" value="ECO:0007669"/>
    <property type="project" value="UniProtKB-ARBA"/>
</dbReference>
<dbReference type="InterPro" id="IPR037193">
    <property type="entry name" value="GDNF_alpha"/>
</dbReference>
<evidence type="ECO:0000313" key="11">
    <source>
        <dbReference type="EMBL" id="PAA63459.1"/>
    </source>
</evidence>
<dbReference type="EMBL" id="NIVC01001840">
    <property type="protein sequence ID" value="PAA63459.1"/>
    <property type="molecule type" value="Genomic_DNA"/>
</dbReference>
<comment type="subcellular location">
    <subcellularLocation>
        <location evidence="1">Cell membrane</location>
    </subcellularLocation>
</comment>
<gene>
    <name evidence="11" type="ORF">BOX15_Mlig008712g1</name>
</gene>
<name>A0A267ERK2_9PLAT</name>
<evidence type="ECO:0000256" key="3">
    <source>
        <dbReference type="ARBA" id="ARBA00022475"/>
    </source>
</evidence>
<dbReference type="OrthoDB" id="6279008at2759"/>
<dbReference type="InterPro" id="IPR003438">
    <property type="entry name" value="GDNF_rcpt"/>
</dbReference>
<comment type="caution">
    <text evidence="11">The sequence shown here is derived from an EMBL/GenBank/DDBJ whole genome shotgun (WGS) entry which is preliminary data.</text>
</comment>
<evidence type="ECO:0000259" key="10">
    <source>
        <dbReference type="SMART" id="SM00907"/>
    </source>
</evidence>
<protein>
    <recommendedName>
        <fullName evidence="10">GDNF/GAS1 domain-containing protein</fullName>
    </recommendedName>
</protein>
<feature type="chain" id="PRO_5012672990" description="GDNF/GAS1 domain-containing protein" evidence="9">
    <location>
        <begin position="46"/>
        <end position="820"/>
    </location>
</feature>
<proteinExistence type="inferred from homology"/>
<evidence type="ECO:0000256" key="7">
    <source>
        <dbReference type="ARBA" id="ARBA00023180"/>
    </source>
</evidence>
<dbReference type="GO" id="GO:0007399">
    <property type="term" value="P:nervous system development"/>
    <property type="evidence" value="ECO:0007669"/>
    <property type="project" value="TreeGrafter"/>
</dbReference>
<dbReference type="PANTHER" id="PTHR10269">
    <property type="entry name" value="GDNF RECEPTOR ALPHA"/>
    <property type="match status" value="1"/>
</dbReference>
<organism evidence="11 12">
    <name type="scientific">Macrostomum lignano</name>
    <dbReference type="NCBI Taxonomy" id="282301"/>
    <lineage>
        <taxon>Eukaryota</taxon>
        <taxon>Metazoa</taxon>
        <taxon>Spiralia</taxon>
        <taxon>Lophotrochozoa</taxon>
        <taxon>Platyhelminthes</taxon>
        <taxon>Rhabditophora</taxon>
        <taxon>Macrostomorpha</taxon>
        <taxon>Macrostomida</taxon>
        <taxon>Macrostomidae</taxon>
        <taxon>Macrostomum</taxon>
    </lineage>
</organism>
<keyword evidence="7" id="KW-0325">Glycoprotein</keyword>
<evidence type="ECO:0000256" key="2">
    <source>
        <dbReference type="ARBA" id="ARBA00005961"/>
    </source>
</evidence>
<evidence type="ECO:0000256" key="4">
    <source>
        <dbReference type="ARBA" id="ARBA00022729"/>
    </source>
</evidence>
<keyword evidence="6" id="KW-0675">Receptor</keyword>
<dbReference type="GO" id="GO:0038023">
    <property type="term" value="F:signaling receptor activity"/>
    <property type="evidence" value="ECO:0007669"/>
    <property type="project" value="InterPro"/>
</dbReference>
<evidence type="ECO:0000256" key="9">
    <source>
        <dbReference type="SAM" id="SignalP"/>
    </source>
</evidence>
<evidence type="ECO:0000256" key="5">
    <source>
        <dbReference type="ARBA" id="ARBA00023136"/>
    </source>
</evidence>
<evidence type="ECO:0000256" key="6">
    <source>
        <dbReference type="ARBA" id="ARBA00023170"/>
    </source>
</evidence>
<feature type="signal peptide" evidence="9">
    <location>
        <begin position="1"/>
        <end position="45"/>
    </location>
</feature>
<keyword evidence="3" id="KW-1003">Cell membrane</keyword>
<dbReference type="GO" id="GO:0009897">
    <property type="term" value="C:external side of plasma membrane"/>
    <property type="evidence" value="ECO:0007669"/>
    <property type="project" value="TreeGrafter"/>
</dbReference>
<reference evidence="11 12" key="1">
    <citation type="submission" date="2017-06" db="EMBL/GenBank/DDBJ databases">
        <title>A platform for efficient transgenesis in Macrostomum lignano, a flatworm model organism for stem cell research.</title>
        <authorList>
            <person name="Berezikov E."/>
        </authorList>
    </citation>
    <scope>NUCLEOTIDE SEQUENCE [LARGE SCALE GENOMIC DNA]</scope>
    <source>
        <strain evidence="11">DV1</strain>
        <tissue evidence="11">Whole organism</tissue>
    </source>
</reference>
<dbReference type="PANTHER" id="PTHR10269:SF12">
    <property type="entry name" value="GLIAL CELL LINE-DERIVED NEUROTROPHIC FAMILY RECEPTOR-LIKE, ISOFORM E"/>
    <property type="match status" value="1"/>
</dbReference>
<keyword evidence="12" id="KW-1185">Reference proteome</keyword>
<dbReference type="AlphaFoldDB" id="A0A267ERK2"/>
<accession>A0A267ERK2</accession>
<dbReference type="SMART" id="SM00907">
    <property type="entry name" value="GDNF"/>
    <property type="match status" value="3"/>
</dbReference>
<sequence>MPSSADNKSSMVGTQQPLAIQCRGNLGCLLLAAGILLLILPLCSAEVSARQVKFCHMVNDSCYQRSECGSKLSLVRTLCRDLGKCQLELPNELEICLEHLNNLHKMEPGLECFCPKSIEPPSELTRCMNVWEYLFNHPCKLAAGRSAPGGVRLPVAPSTDVLTDTSKSSNSESSNNLKSNSSLASSAAAYLAKIRQLESEPLPDDGRGGSCLERRSRCFDNPTCAADARAFQDRCGFDDISKCPGQRAACLQSYEALRNHGLIPCTCLNYTRAERLQCDRIRRVYPGNVCLRFFNDAYNIGLLHPKSSKDPQQQIGAGSPDDDRKSPDSEAVVKSSVGASVIHPSAFQLIKSANCFEVYQSCVRHFDCLQRFIALAQACEWMSGAGSCRDRALCLGQLEAFYAYADRFANDAATCGCPADDSDCQQMSDIFRPRCAYEPPSGTPVDCVQLVESCRASRGCQAKLVHYSHACDARNRAGELAACTPDQPLRCHRMRRLLLGSELTQRCSCGGDNGRKLASSRLWRRPLCLELRALLTEPICLRSELHHQVSGVSATDACGLARRHGFSTKSSPFLRLPIPNATNSANRGFVKGYYRLCRCVDSGGTVCLPATVESRVNDHTDDDQPVRAPKPSASVSPPGLYLGLGFSPWQPLPSGDSSDYEWARAISQLLGRTTTPEAASDCPLVTEASGDDGVLLRLELPALSAIDSSQPTDSELRERRLHFCLRQLRLVALLVARQLPEVRLEPRLAKLRSALITYVKPPPPPPPPPSTSRFDRGGFDSSRLGQRGGTASGGGTVNGCGFCFAVATVHLFVVARAMVA</sequence>
<dbReference type="InterPro" id="IPR016017">
    <property type="entry name" value="GDNF/GAS1"/>
</dbReference>
<keyword evidence="4 9" id="KW-0732">Signal</keyword>
<feature type="region of interest" description="Disordered" evidence="8">
    <location>
        <begin position="305"/>
        <end position="330"/>
    </location>
</feature>
<comment type="similarity">
    <text evidence="2">Belongs to the GDNFR family.</text>
</comment>
<evidence type="ECO:0000256" key="1">
    <source>
        <dbReference type="ARBA" id="ARBA00004236"/>
    </source>
</evidence>
<feature type="compositionally biased region" description="Low complexity" evidence="8">
    <location>
        <begin position="166"/>
        <end position="180"/>
    </location>
</feature>
<dbReference type="SUPFAM" id="SSF110035">
    <property type="entry name" value="GDNF receptor-like"/>
    <property type="match status" value="3"/>
</dbReference>
<dbReference type="GO" id="GO:0043235">
    <property type="term" value="C:receptor complex"/>
    <property type="evidence" value="ECO:0007669"/>
    <property type="project" value="TreeGrafter"/>
</dbReference>
<feature type="compositionally biased region" description="Pro residues" evidence="8">
    <location>
        <begin position="760"/>
        <end position="770"/>
    </location>
</feature>
<keyword evidence="5" id="KW-0472">Membrane</keyword>
<feature type="region of interest" description="Disordered" evidence="8">
    <location>
        <begin position="158"/>
        <end position="180"/>
    </location>
</feature>
<feature type="domain" description="GDNF/GAS1" evidence="10">
    <location>
        <begin position="211"/>
        <end position="290"/>
    </location>
</feature>
<feature type="region of interest" description="Disordered" evidence="8">
    <location>
        <begin position="759"/>
        <end position="790"/>
    </location>
</feature>
<evidence type="ECO:0000313" key="12">
    <source>
        <dbReference type="Proteomes" id="UP000215902"/>
    </source>
</evidence>
<feature type="domain" description="GDNF/GAS1" evidence="10">
    <location>
        <begin position="447"/>
        <end position="540"/>
    </location>
</feature>